<evidence type="ECO:0000256" key="1">
    <source>
        <dbReference type="ARBA" id="ARBA00023231"/>
    </source>
</evidence>
<organism evidence="4 5">
    <name type="scientific">Frankia umida</name>
    <dbReference type="NCBI Taxonomy" id="573489"/>
    <lineage>
        <taxon>Bacteria</taxon>
        <taxon>Bacillati</taxon>
        <taxon>Actinomycetota</taxon>
        <taxon>Actinomycetes</taxon>
        <taxon>Frankiales</taxon>
        <taxon>Frankiaceae</taxon>
        <taxon>Frankia</taxon>
    </lineage>
</organism>
<dbReference type="PIRSF" id="PIRSF037676">
    <property type="entry name" value="DUF683"/>
    <property type="match status" value="1"/>
</dbReference>
<keyword evidence="1" id="KW-0535">Nitrogen fixation</keyword>
<dbReference type="Proteomes" id="UP001201873">
    <property type="component" value="Unassembled WGS sequence"/>
</dbReference>
<sequence>MTPETAAEELKRLRKLNSRASQLKLDLHDLSEELPLGWENILDVAQRTYDAYAEIAVLQSKLDAQATRGASA</sequence>
<proteinExistence type="inferred from homology"/>
<dbReference type="RefSeq" id="WP_248823503.1">
    <property type="nucleotide sequence ID" value="NZ_JALKFT010000003.1"/>
</dbReference>
<comment type="similarity">
    <text evidence="2">Belongs to the UPF0437 family.</text>
</comment>
<dbReference type="EMBL" id="JALKFT010000003">
    <property type="protein sequence ID" value="MCK9874974.1"/>
    <property type="molecule type" value="Genomic_DNA"/>
</dbReference>
<evidence type="ECO:0000313" key="4">
    <source>
        <dbReference type="EMBL" id="MCK9874974.1"/>
    </source>
</evidence>
<evidence type="ECO:0000256" key="3">
    <source>
        <dbReference type="SAM" id="Coils"/>
    </source>
</evidence>
<dbReference type="InterPro" id="IPR007774">
    <property type="entry name" value="Put_N_fixation"/>
</dbReference>
<evidence type="ECO:0000313" key="5">
    <source>
        <dbReference type="Proteomes" id="UP001201873"/>
    </source>
</evidence>
<dbReference type="Pfam" id="PF05082">
    <property type="entry name" value="Rop-like"/>
    <property type="match status" value="1"/>
</dbReference>
<comment type="caution">
    <text evidence="4">The sequence shown here is derived from an EMBL/GenBank/DDBJ whole genome shotgun (WGS) entry which is preliminary data.</text>
</comment>
<dbReference type="InterPro" id="IPR029012">
    <property type="entry name" value="Helix_hairpin_bin_sf"/>
</dbReference>
<dbReference type="Gene3D" id="1.10.287.660">
    <property type="entry name" value="Helix hairpin bin"/>
    <property type="match status" value="1"/>
</dbReference>
<keyword evidence="5" id="KW-1185">Reference proteome</keyword>
<accession>A0ABT0JUE0</accession>
<keyword evidence="3" id="KW-0175">Coiled coil</keyword>
<gene>
    <name evidence="4" type="ORF">MXD59_04115</name>
</gene>
<name>A0ABT0JUE0_9ACTN</name>
<feature type="coiled-coil region" evidence="3">
    <location>
        <begin position="6"/>
        <end position="33"/>
    </location>
</feature>
<reference evidence="4 5" key="1">
    <citation type="submission" date="2022-04" db="EMBL/GenBank/DDBJ databases">
        <title>Genome diversity in the genus Frankia.</title>
        <authorList>
            <person name="Carlos-Shanley C."/>
            <person name="Hahn D."/>
        </authorList>
    </citation>
    <scope>NUCLEOTIDE SEQUENCE [LARGE SCALE GENOMIC DNA]</scope>
    <source>
        <strain evidence="4 5">Ag45/Mut15</strain>
    </source>
</reference>
<evidence type="ECO:0000256" key="2">
    <source>
        <dbReference type="ARBA" id="ARBA00044954"/>
    </source>
</evidence>
<protein>
    <submittedName>
        <fullName evidence="4">Uncharacterized protein</fullName>
    </submittedName>
</protein>